<protein>
    <recommendedName>
        <fullName evidence="3">Rho termination factor-like N-terminal domain-containing protein</fullName>
    </recommendedName>
</protein>
<feature type="domain" description="Rho termination factor-like N-terminal" evidence="3">
    <location>
        <begin position="111"/>
        <end position="153"/>
    </location>
</feature>
<dbReference type="InterPro" id="IPR011112">
    <property type="entry name" value="Rho-like_N"/>
</dbReference>
<evidence type="ECO:0000259" key="3">
    <source>
        <dbReference type="SMART" id="SM00959"/>
    </source>
</evidence>
<organism evidence="4">
    <name type="scientific">viral metagenome</name>
    <dbReference type="NCBI Taxonomy" id="1070528"/>
    <lineage>
        <taxon>unclassified sequences</taxon>
        <taxon>metagenomes</taxon>
        <taxon>organismal metagenomes</taxon>
    </lineage>
</organism>
<dbReference type="GO" id="GO:0006353">
    <property type="term" value="P:DNA-templated transcription termination"/>
    <property type="evidence" value="ECO:0007669"/>
    <property type="project" value="InterPro"/>
</dbReference>
<dbReference type="Pfam" id="PF07498">
    <property type="entry name" value="Rho_N"/>
    <property type="match status" value="1"/>
</dbReference>
<accession>A0A6C0IEG7</accession>
<dbReference type="EMBL" id="MN740152">
    <property type="protein sequence ID" value="QHT89903.1"/>
    <property type="molecule type" value="Genomic_DNA"/>
</dbReference>
<sequence length="174" mass="19251">MPAAVSDAIIIGSVLVMVFGALFYYLYSRVLHNEKRMSVMENILLDIKMATDTVFASPPSDHTHDEPLQEAHDDFVPLGEASVASQEVVESTELPPLEQTQEEQKTVVSMNYESMNIKELQHEARTRSIPGVSGLRRKELIEQLRKSDGSSDNTVQGSSLSLDTFVESAAEVPQ</sequence>
<dbReference type="AlphaFoldDB" id="A0A6C0IEG7"/>
<feature type="transmembrane region" description="Helical" evidence="2">
    <location>
        <begin position="6"/>
        <end position="27"/>
    </location>
</feature>
<reference evidence="4" key="1">
    <citation type="journal article" date="2020" name="Nature">
        <title>Giant virus diversity and host interactions through global metagenomics.</title>
        <authorList>
            <person name="Schulz F."/>
            <person name="Roux S."/>
            <person name="Paez-Espino D."/>
            <person name="Jungbluth S."/>
            <person name="Walsh D.A."/>
            <person name="Denef V.J."/>
            <person name="McMahon K.D."/>
            <person name="Konstantinidis K.T."/>
            <person name="Eloe-Fadrosh E.A."/>
            <person name="Kyrpides N.C."/>
            <person name="Woyke T."/>
        </authorList>
    </citation>
    <scope>NUCLEOTIDE SEQUENCE</scope>
    <source>
        <strain evidence="4">GVMAG-M-3300023184-62</strain>
    </source>
</reference>
<name>A0A6C0IEG7_9ZZZZ</name>
<dbReference type="Gene3D" id="1.10.720.10">
    <property type="match status" value="1"/>
</dbReference>
<keyword evidence="2" id="KW-0812">Transmembrane</keyword>
<feature type="compositionally biased region" description="Polar residues" evidence="1">
    <location>
        <begin position="150"/>
        <end position="162"/>
    </location>
</feature>
<evidence type="ECO:0000256" key="2">
    <source>
        <dbReference type="SAM" id="Phobius"/>
    </source>
</evidence>
<feature type="region of interest" description="Disordered" evidence="1">
    <location>
        <begin position="144"/>
        <end position="174"/>
    </location>
</feature>
<keyword evidence="2" id="KW-1133">Transmembrane helix</keyword>
<evidence type="ECO:0000256" key="1">
    <source>
        <dbReference type="SAM" id="MobiDB-lite"/>
    </source>
</evidence>
<keyword evidence="2" id="KW-0472">Membrane</keyword>
<dbReference type="SMART" id="SM00959">
    <property type="entry name" value="Rho_N"/>
    <property type="match status" value="1"/>
</dbReference>
<evidence type="ECO:0000313" key="4">
    <source>
        <dbReference type="EMBL" id="QHT89903.1"/>
    </source>
</evidence>
<proteinExistence type="predicted"/>